<protein>
    <submittedName>
        <fullName evidence="1">Uncharacterized protein</fullName>
    </submittedName>
</protein>
<organism evidence="1 2">
    <name type="scientific">Chironomus riparius</name>
    <dbReference type="NCBI Taxonomy" id="315576"/>
    <lineage>
        <taxon>Eukaryota</taxon>
        <taxon>Metazoa</taxon>
        <taxon>Ecdysozoa</taxon>
        <taxon>Arthropoda</taxon>
        <taxon>Hexapoda</taxon>
        <taxon>Insecta</taxon>
        <taxon>Pterygota</taxon>
        <taxon>Neoptera</taxon>
        <taxon>Endopterygota</taxon>
        <taxon>Diptera</taxon>
        <taxon>Nematocera</taxon>
        <taxon>Chironomoidea</taxon>
        <taxon>Chironomidae</taxon>
        <taxon>Chironominae</taxon>
        <taxon>Chironomus</taxon>
    </lineage>
</organism>
<dbReference type="Proteomes" id="UP001153620">
    <property type="component" value="Chromosome 1"/>
</dbReference>
<name>A0A9N9WNZ8_9DIPT</name>
<reference evidence="1" key="1">
    <citation type="submission" date="2022-01" db="EMBL/GenBank/DDBJ databases">
        <authorList>
            <person name="King R."/>
        </authorList>
    </citation>
    <scope>NUCLEOTIDE SEQUENCE</scope>
</reference>
<accession>A0A9N9WNZ8</accession>
<keyword evidence="2" id="KW-1185">Reference proteome</keyword>
<reference evidence="1" key="2">
    <citation type="submission" date="2022-10" db="EMBL/GenBank/DDBJ databases">
        <authorList>
            <consortium name="ENA_rothamsted_submissions"/>
            <consortium name="culmorum"/>
            <person name="King R."/>
        </authorList>
    </citation>
    <scope>NUCLEOTIDE SEQUENCE</scope>
</reference>
<dbReference type="EMBL" id="OU895877">
    <property type="protein sequence ID" value="CAG9798554.1"/>
    <property type="molecule type" value="Genomic_DNA"/>
</dbReference>
<proteinExistence type="predicted"/>
<sequence>MKIIPQNICIVAEKSVARISFVNHMLVSTSFSICLQLQILQYHKSAA</sequence>
<evidence type="ECO:0000313" key="1">
    <source>
        <dbReference type="EMBL" id="CAG9798554.1"/>
    </source>
</evidence>
<evidence type="ECO:0000313" key="2">
    <source>
        <dbReference type="Proteomes" id="UP001153620"/>
    </source>
</evidence>
<gene>
    <name evidence="1" type="ORF">CHIRRI_LOCUS1536</name>
</gene>
<dbReference type="AlphaFoldDB" id="A0A9N9WNZ8"/>